<evidence type="ECO:0000313" key="14">
    <source>
        <dbReference type="Proteomes" id="UP000283090"/>
    </source>
</evidence>
<keyword evidence="14" id="KW-1185">Reference proteome</keyword>
<organism evidence="13 14">
    <name type="scientific">Arthrobotrys flagrans</name>
    <name type="common">Nematode-trapping fungus</name>
    <name type="synonym">Trichothecium flagrans</name>
    <dbReference type="NCBI Taxonomy" id="97331"/>
    <lineage>
        <taxon>Eukaryota</taxon>
        <taxon>Fungi</taxon>
        <taxon>Dikarya</taxon>
        <taxon>Ascomycota</taxon>
        <taxon>Pezizomycotina</taxon>
        <taxon>Orbiliomycetes</taxon>
        <taxon>Orbiliales</taxon>
        <taxon>Orbiliaceae</taxon>
        <taxon>Arthrobotrys</taxon>
    </lineage>
</organism>
<comment type="subcellular location">
    <subcellularLocation>
        <location evidence="1">Mitochondrion inner membrane</location>
        <topology evidence="1">Single-pass membrane protein</topology>
    </subcellularLocation>
</comment>
<dbReference type="PANTHER" id="PTHR13313">
    <property type="entry name" value="CYTOCHROME C OXIDASE SUBUNIT VIIC"/>
    <property type="match status" value="1"/>
</dbReference>
<dbReference type="SUPFAM" id="SSF81427">
    <property type="entry name" value="Mitochondrial cytochrome c oxidase subunit VIIc (aka VIIIa)"/>
    <property type="match status" value="1"/>
</dbReference>
<comment type="caution">
    <text evidence="13">The sequence shown here is derived from an EMBL/GenBank/DDBJ whole genome shotgun (WGS) entry which is preliminary data.</text>
</comment>
<reference evidence="13 14" key="1">
    <citation type="submission" date="2019-01" db="EMBL/GenBank/DDBJ databases">
        <title>Intercellular communication is required for trap formation in the nematode-trapping fungus Duddingtonia flagrans.</title>
        <authorList>
            <person name="Youssar L."/>
            <person name="Wernet V."/>
            <person name="Hensel N."/>
            <person name="Hildebrandt H.-G."/>
            <person name="Fischer R."/>
        </authorList>
    </citation>
    <scope>NUCLEOTIDE SEQUENCE [LARGE SCALE GENOMIC DNA]</scope>
    <source>
        <strain evidence="13 14">CBS H-5679</strain>
    </source>
</reference>
<evidence type="ECO:0000256" key="6">
    <source>
        <dbReference type="ARBA" id="ARBA00022946"/>
    </source>
</evidence>
<feature type="region of interest" description="Disordered" evidence="11">
    <location>
        <begin position="49"/>
        <end position="68"/>
    </location>
</feature>
<evidence type="ECO:0000256" key="3">
    <source>
        <dbReference type="ARBA" id="ARBA00010514"/>
    </source>
</evidence>
<evidence type="ECO:0000256" key="11">
    <source>
        <dbReference type="SAM" id="MobiDB-lite"/>
    </source>
</evidence>
<keyword evidence="6" id="KW-0809">Transit peptide</keyword>
<evidence type="ECO:0000256" key="5">
    <source>
        <dbReference type="ARBA" id="ARBA00022792"/>
    </source>
</evidence>
<dbReference type="FunFam" id="4.10.49.10:FF:000001">
    <property type="entry name" value="Cytochrome c oxidase subunit 7C"/>
    <property type="match status" value="1"/>
</dbReference>
<dbReference type="GeneID" id="93591375"/>
<keyword evidence="8" id="KW-0496">Mitochondrion</keyword>
<dbReference type="OrthoDB" id="9974841at2759"/>
<dbReference type="Pfam" id="PF02935">
    <property type="entry name" value="COX7C"/>
    <property type="match status" value="1"/>
</dbReference>
<keyword evidence="7 12" id="KW-1133">Transmembrane helix</keyword>
<feature type="transmembrane region" description="Helical" evidence="12">
    <location>
        <begin position="118"/>
        <end position="140"/>
    </location>
</feature>
<dbReference type="AlphaFoldDB" id="A0A436ZQK4"/>
<evidence type="ECO:0000313" key="13">
    <source>
        <dbReference type="EMBL" id="RVD81190.1"/>
    </source>
</evidence>
<proteinExistence type="inferred from homology"/>
<dbReference type="RefSeq" id="XP_067486734.1">
    <property type="nucleotide sequence ID" value="XM_067638891.1"/>
</dbReference>
<dbReference type="GO" id="GO:0045277">
    <property type="term" value="C:respiratory chain complex IV"/>
    <property type="evidence" value="ECO:0007669"/>
    <property type="project" value="InterPro"/>
</dbReference>
<evidence type="ECO:0000256" key="4">
    <source>
        <dbReference type="ARBA" id="ARBA00022692"/>
    </source>
</evidence>
<name>A0A436ZQK4_ARTFL</name>
<gene>
    <name evidence="13" type="ORF">DFL_009064</name>
</gene>
<keyword evidence="5" id="KW-0999">Mitochondrion inner membrane</keyword>
<keyword evidence="9 12" id="KW-0472">Membrane</keyword>
<evidence type="ECO:0000256" key="10">
    <source>
        <dbReference type="ARBA" id="ARBA00071004"/>
    </source>
</evidence>
<dbReference type="GO" id="GO:0005743">
    <property type="term" value="C:mitochondrial inner membrane"/>
    <property type="evidence" value="ECO:0007669"/>
    <property type="project" value="UniProtKB-SubCell"/>
</dbReference>
<dbReference type="GO" id="GO:0006123">
    <property type="term" value="P:mitochondrial electron transport, cytochrome c to oxygen"/>
    <property type="evidence" value="ECO:0007669"/>
    <property type="project" value="InterPro"/>
</dbReference>
<dbReference type="VEuPathDB" id="FungiDB:DFL_009064"/>
<dbReference type="Proteomes" id="UP000283090">
    <property type="component" value="Unassembled WGS sequence"/>
</dbReference>
<comment type="pathway">
    <text evidence="2">Energy metabolism; oxidative phosphorylation.</text>
</comment>
<protein>
    <recommendedName>
        <fullName evidence="10">Cytochrome c oxidase subunit 8, mitochondrial</fullName>
    </recommendedName>
</protein>
<dbReference type="PANTHER" id="PTHR13313:SF0">
    <property type="entry name" value="CYTOCHROME C OXIDASE SUBUNIT 7C, MITOCHONDRIAL"/>
    <property type="match status" value="1"/>
</dbReference>
<evidence type="ECO:0000256" key="1">
    <source>
        <dbReference type="ARBA" id="ARBA00004434"/>
    </source>
</evidence>
<feature type="compositionally biased region" description="Polar residues" evidence="11">
    <location>
        <begin position="52"/>
        <end position="64"/>
    </location>
</feature>
<dbReference type="STRING" id="97331.A0A436ZQK4"/>
<comment type="similarity">
    <text evidence="3">Belongs to the cytochrome c oxidase VIIc family.</text>
</comment>
<dbReference type="EMBL" id="SAEB01000012">
    <property type="protein sequence ID" value="RVD81190.1"/>
    <property type="molecule type" value="Genomic_DNA"/>
</dbReference>
<dbReference type="InterPro" id="IPR036636">
    <property type="entry name" value="COX7C/Cox8_sf"/>
</dbReference>
<evidence type="ECO:0000256" key="9">
    <source>
        <dbReference type="ARBA" id="ARBA00023136"/>
    </source>
</evidence>
<dbReference type="InterPro" id="IPR004202">
    <property type="entry name" value="COX7C/Cox8"/>
</dbReference>
<dbReference type="Gene3D" id="4.10.49.10">
    <property type="entry name" value="Cytochrome c oxidase subunit VIIc"/>
    <property type="match status" value="1"/>
</dbReference>
<evidence type="ECO:0000256" key="8">
    <source>
        <dbReference type="ARBA" id="ARBA00023128"/>
    </source>
</evidence>
<evidence type="ECO:0000256" key="2">
    <source>
        <dbReference type="ARBA" id="ARBA00004673"/>
    </source>
</evidence>
<accession>A0A436ZQK4</accession>
<keyword evidence="4 12" id="KW-0812">Transmembrane</keyword>
<evidence type="ECO:0000256" key="12">
    <source>
        <dbReference type="SAM" id="Phobius"/>
    </source>
</evidence>
<evidence type="ECO:0000256" key="7">
    <source>
        <dbReference type="ARBA" id="ARBA00022989"/>
    </source>
</evidence>
<dbReference type="UniPathway" id="UPA00705"/>
<sequence length="148" mass="16575">MVAIPKGQIKMLGMFKTSLQQTSILFFCIPESQTHRQTLIRIPPIGAEPSRVQASSTSSNYNQNHKSDTMRPQIASRVACLRTVARQNFSTSAPRMSSPYHYPTGPRSNLPFDPLSKFFSVKFIAFCSIGFALPFGIAVWQTKKKSFL</sequence>